<evidence type="ECO:0000256" key="5">
    <source>
        <dbReference type="ARBA" id="ARBA00022832"/>
    </source>
</evidence>
<evidence type="ECO:0000256" key="12">
    <source>
        <dbReference type="RuleBase" id="RU000581"/>
    </source>
</evidence>
<reference evidence="15 16" key="1">
    <citation type="journal article" date="2008" name="Nature">
        <title>The genome of the model beetle and pest Tribolium castaneum.</title>
        <authorList>
            <consortium name="Tribolium Genome Sequencing Consortium"/>
            <person name="Richards S."/>
            <person name="Gibbs R.A."/>
            <person name="Weinstock G.M."/>
            <person name="Brown S.J."/>
            <person name="Denell R."/>
            <person name="Beeman R.W."/>
            <person name="Gibbs R."/>
            <person name="Beeman R.W."/>
            <person name="Brown S.J."/>
            <person name="Bucher G."/>
            <person name="Friedrich M."/>
            <person name="Grimmelikhuijzen C.J."/>
            <person name="Klingler M."/>
            <person name="Lorenzen M."/>
            <person name="Richards S."/>
            <person name="Roth S."/>
            <person name="Schroder R."/>
            <person name="Tautz D."/>
            <person name="Zdobnov E.M."/>
            <person name="Muzny D."/>
            <person name="Gibbs R.A."/>
            <person name="Weinstock G.M."/>
            <person name="Attaway T."/>
            <person name="Bell S."/>
            <person name="Buhay C.J."/>
            <person name="Chandrabose M.N."/>
            <person name="Chavez D."/>
            <person name="Clerk-Blankenburg K.P."/>
            <person name="Cree A."/>
            <person name="Dao M."/>
            <person name="Davis C."/>
            <person name="Chacko J."/>
            <person name="Dinh H."/>
            <person name="Dugan-Rocha S."/>
            <person name="Fowler G."/>
            <person name="Garner T.T."/>
            <person name="Garnes J."/>
            <person name="Gnirke A."/>
            <person name="Hawes A."/>
            <person name="Hernandez J."/>
            <person name="Hines S."/>
            <person name="Holder M."/>
            <person name="Hume J."/>
            <person name="Jhangiani S.N."/>
            <person name="Joshi V."/>
            <person name="Khan Z.M."/>
            <person name="Jackson L."/>
            <person name="Kovar C."/>
            <person name="Kowis A."/>
            <person name="Lee S."/>
            <person name="Lewis L.R."/>
            <person name="Margolis J."/>
            <person name="Morgan M."/>
            <person name="Nazareth L.V."/>
            <person name="Nguyen N."/>
            <person name="Okwuonu G."/>
            <person name="Parker D."/>
            <person name="Richards S."/>
            <person name="Ruiz S.J."/>
            <person name="Santibanez J."/>
            <person name="Savard J."/>
            <person name="Scherer S.E."/>
            <person name="Schneider B."/>
            <person name="Sodergren E."/>
            <person name="Tautz D."/>
            <person name="Vattahil S."/>
            <person name="Villasana D."/>
            <person name="White C.S."/>
            <person name="Wright R."/>
            <person name="Park Y."/>
            <person name="Beeman R.W."/>
            <person name="Lord J."/>
            <person name="Oppert B."/>
            <person name="Lorenzen M."/>
            <person name="Brown S."/>
            <person name="Wang L."/>
            <person name="Savard J."/>
            <person name="Tautz D."/>
            <person name="Richards S."/>
            <person name="Weinstock G."/>
            <person name="Gibbs R.A."/>
            <person name="Liu Y."/>
            <person name="Worley K."/>
            <person name="Weinstock G."/>
            <person name="Elsik C.G."/>
            <person name="Reese J.T."/>
            <person name="Elhaik E."/>
            <person name="Landan G."/>
            <person name="Graur D."/>
            <person name="Arensburger P."/>
            <person name="Atkinson P."/>
            <person name="Beeman R.W."/>
            <person name="Beidler J."/>
            <person name="Brown S.J."/>
            <person name="Demuth J.P."/>
            <person name="Drury D.W."/>
            <person name="Du Y.Z."/>
            <person name="Fujiwara H."/>
            <person name="Lorenzen M."/>
            <person name="Maselli V."/>
            <person name="Osanai M."/>
            <person name="Park Y."/>
            <person name="Robertson H.M."/>
            <person name="Tu Z."/>
            <person name="Wang J.J."/>
            <person name="Wang S."/>
            <person name="Richards S."/>
            <person name="Song H."/>
            <person name="Zhang L."/>
            <person name="Sodergren E."/>
            <person name="Werner D."/>
            <person name="Stanke M."/>
            <person name="Morgenstern B."/>
            <person name="Solovyev V."/>
            <person name="Kosarev P."/>
            <person name="Brown G."/>
            <person name="Chen H.C."/>
            <person name="Ermolaeva O."/>
            <person name="Hlavina W."/>
            <person name="Kapustin Y."/>
            <person name="Kiryutin B."/>
            <person name="Kitts P."/>
            <person name="Maglott D."/>
            <person name="Pruitt K."/>
            <person name="Sapojnikov V."/>
            <person name="Souvorov A."/>
            <person name="Mackey A.J."/>
            <person name="Waterhouse R.M."/>
            <person name="Wyder S."/>
            <person name="Zdobnov E.M."/>
            <person name="Zdobnov E.M."/>
            <person name="Wyder S."/>
            <person name="Kriventseva E.V."/>
            <person name="Kadowaki T."/>
            <person name="Bork P."/>
            <person name="Aranda M."/>
            <person name="Bao R."/>
            <person name="Beermann A."/>
            <person name="Berns N."/>
            <person name="Bolognesi R."/>
            <person name="Bonneton F."/>
            <person name="Bopp D."/>
            <person name="Brown S.J."/>
            <person name="Bucher G."/>
            <person name="Butts T."/>
            <person name="Chaumot A."/>
            <person name="Denell R.E."/>
            <person name="Ferrier D.E."/>
            <person name="Friedrich M."/>
            <person name="Gordon C.M."/>
            <person name="Jindra M."/>
            <person name="Klingler M."/>
            <person name="Lan Q."/>
            <person name="Lattorff H.M."/>
            <person name="Laudet V."/>
            <person name="von Levetsow C."/>
            <person name="Liu Z."/>
            <person name="Lutz R."/>
            <person name="Lynch J.A."/>
            <person name="da Fonseca R.N."/>
            <person name="Posnien N."/>
            <person name="Reuter R."/>
            <person name="Roth S."/>
            <person name="Savard J."/>
            <person name="Schinko J.B."/>
            <person name="Schmitt C."/>
            <person name="Schoppmeier M."/>
            <person name="Schroder R."/>
            <person name="Shippy T.D."/>
            <person name="Simonnet F."/>
            <person name="Marques-Souza H."/>
            <person name="Tautz D."/>
            <person name="Tomoyasu Y."/>
            <person name="Trauner J."/>
            <person name="Van der Zee M."/>
            <person name="Vervoort M."/>
            <person name="Wittkopp N."/>
            <person name="Wimmer E.A."/>
            <person name="Yang X."/>
            <person name="Jones A.K."/>
            <person name="Sattelle D.B."/>
            <person name="Ebert P.R."/>
            <person name="Nelson D."/>
            <person name="Scott J.G."/>
            <person name="Beeman R.W."/>
            <person name="Muthukrishnan S."/>
            <person name="Kramer K.J."/>
            <person name="Arakane Y."/>
            <person name="Beeman R.W."/>
            <person name="Zhu Q."/>
            <person name="Hogenkamp D."/>
            <person name="Dixit R."/>
            <person name="Oppert B."/>
            <person name="Jiang H."/>
            <person name="Zou Z."/>
            <person name="Marshall J."/>
            <person name="Elpidina E."/>
            <person name="Vinokurov K."/>
            <person name="Oppert C."/>
            <person name="Zou Z."/>
            <person name="Evans J."/>
            <person name="Lu Z."/>
            <person name="Zhao P."/>
            <person name="Sumathipala N."/>
            <person name="Altincicek B."/>
            <person name="Vilcinskas A."/>
            <person name="Williams M."/>
            <person name="Hultmark D."/>
            <person name="Hetru C."/>
            <person name="Jiang H."/>
            <person name="Grimmelikhuijzen C.J."/>
            <person name="Hauser F."/>
            <person name="Cazzamali G."/>
            <person name="Williamson M."/>
            <person name="Park Y."/>
            <person name="Li B."/>
            <person name="Tanaka Y."/>
            <person name="Predel R."/>
            <person name="Neupert S."/>
            <person name="Schachtner J."/>
            <person name="Verleyen P."/>
            <person name="Raible F."/>
            <person name="Bork P."/>
            <person name="Friedrich M."/>
            <person name="Walden K.K."/>
            <person name="Robertson H.M."/>
            <person name="Angeli S."/>
            <person name="Foret S."/>
            <person name="Bucher G."/>
            <person name="Schuetz S."/>
            <person name="Maleszka R."/>
            <person name="Wimmer E.A."/>
            <person name="Beeman R.W."/>
            <person name="Lorenzen M."/>
            <person name="Tomoyasu Y."/>
            <person name="Miller S.C."/>
            <person name="Grossmann D."/>
            <person name="Bucher G."/>
        </authorList>
    </citation>
    <scope>NUCLEOTIDE SEQUENCE [LARGE SCALE GENOMIC DNA]</scope>
    <source>
        <strain evidence="15 16">Georgia GA2</strain>
    </source>
</reference>
<evidence type="ECO:0000256" key="4">
    <source>
        <dbReference type="ARBA" id="ARBA00022692"/>
    </source>
</evidence>
<dbReference type="PANTHER" id="PTHR11351:SF21">
    <property type="entry name" value="GH07782P"/>
    <property type="match status" value="1"/>
</dbReference>
<feature type="transmembrane region" description="Helical" evidence="13">
    <location>
        <begin position="187"/>
        <end position="205"/>
    </location>
</feature>
<evidence type="ECO:0000259" key="14">
    <source>
        <dbReference type="Pfam" id="PF00487"/>
    </source>
</evidence>
<dbReference type="CDD" id="cd03505">
    <property type="entry name" value="Delta9-FADS-like"/>
    <property type="match status" value="1"/>
</dbReference>
<keyword evidence="9" id="KW-0443">Lipid metabolism</keyword>
<comment type="similarity">
    <text evidence="2 12">Belongs to the fatty acid desaturase type 1 family.</text>
</comment>
<dbReference type="OMA" id="FWTHRAY"/>
<evidence type="ECO:0000256" key="8">
    <source>
        <dbReference type="ARBA" id="ARBA00023004"/>
    </source>
</evidence>
<sequence length="328" mass="38134">MAPNSTVTTTLTASELSPRESKILPEVTYRTLWGNFKTPLIWPNIIGIISVHVITIIGFVTFPYFQHKSTFAWCFVTGWAGGFGVTAGAHRLWTHKSYKAKLPLRILLIICYAIAGQNRLREWVRDHRVHHKFSESDADPHNANRGFFFAHVGWLMMRKHPEVLRKGKSIDCSDLFEDSVVVFFEKFFWPMKLFWCFIFPTMIPYFCWNETFYWCVMSCIARYVCGLNFTWLVNSAAHMFGNKPYDRKIQPVENLMVSILAMGEGWHNYHHTFPWDYKAAELGNYKVNATTLLLDLFAKIGWAYDLKSPSKQLIQQVIENHGDGTRRD</sequence>
<dbReference type="InParanoid" id="D7EIY5"/>
<dbReference type="PRINTS" id="PR00075">
    <property type="entry name" value="FACDDSATRASE"/>
</dbReference>
<dbReference type="InterPro" id="IPR015876">
    <property type="entry name" value="Acyl-CoA_DS"/>
</dbReference>
<keyword evidence="16" id="KW-1185">Reference proteome</keyword>
<evidence type="ECO:0000256" key="13">
    <source>
        <dbReference type="SAM" id="Phobius"/>
    </source>
</evidence>
<dbReference type="GO" id="GO:0005789">
    <property type="term" value="C:endoplasmic reticulum membrane"/>
    <property type="evidence" value="ECO:0000318"/>
    <property type="project" value="GO_Central"/>
</dbReference>
<dbReference type="Proteomes" id="UP000007266">
    <property type="component" value="Unassembled WGS sequence"/>
</dbReference>
<keyword evidence="4 12" id="KW-0812">Transmembrane</keyword>
<proteinExistence type="inferred from homology"/>
<keyword evidence="6 13" id="KW-1133">Transmembrane helix</keyword>
<evidence type="ECO:0000256" key="2">
    <source>
        <dbReference type="ARBA" id="ARBA00009295"/>
    </source>
</evidence>
<dbReference type="OrthoDB" id="10260134at2759"/>
<keyword evidence="7 12" id="KW-0560">Oxidoreductase</keyword>
<protein>
    <submittedName>
        <fullName evidence="15">Acyl-CoA Delta(11) desaturase-like Protein</fullName>
    </submittedName>
</protein>
<gene>
    <name evidence="15" type="primary">AUGUSTUS-3.0.2_16414</name>
    <name evidence="15" type="ORF">TcasGA2_TC016414</name>
</gene>
<evidence type="ECO:0000256" key="3">
    <source>
        <dbReference type="ARBA" id="ARBA00022516"/>
    </source>
</evidence>
<dbReference type="GO" id="GO:0004768">
    <property type="term" value="F:stearoyl-CoA 9-desaturase activity"/>
    <property type="evidence" value="ECO:0000318"/>
    <property type="project" value="GO_Central"/>
</dbReference>
<keyword evidence="5" id="KW-0276">Fatty acid metabolism</keyword>
<evidence type="ECO:0000256" key="6">
    <source>
        <dbReference type="ARBA" id="ARBA00022989"/>
    </source>
</evidence>
<dbReference type="EMBL" id="KQ971905">
    <property type="protein sequence ID" value="EFA12412.2"/>
    <property type="molecule type" value="Genomic_DNA"/>
</dbReference>
<keyword evidence="11 12" id="KW-0275">Fatty acid biosynthesis</keyword>
<evidence type="ECO:0000256" key="1">
    <source>
        <dbReference type="ARBA" id="ARBA00004141"/>
    </source>
</evidence>
<dbReference type="PANTHER" id="PTHR11351">
    <property type="entry name" value="ACYL-COA DESATURASE"/>
    <property type="match status" value="1"/>
</dbReference>
<accession>D7EIY5</accession>
<comment type="cofactor">
    <cofactor evidence="12">
        <name>Fe(2+)</name>
        <dbReference type="ChEBI" id="CHEBI:29033"/>
    </cofactor>
</comment>
<evidence type="ECO:0000256" key="11">
    <source>
        <dbReference type="ARBA" id="ARBA00023160"/>
    </source>
</evidence>
<evidence type="ECO:0000256" key="10">
    <source>
        <dbReference type="ARBA" id="ARBA00023136"/>
    </source>
</evidence>
<evidence type="ECO:0000313" key="15">
    <source>
        <dbReference type="EMBL" id="EFA12412.2"/>
    </source>
</evidence>
<keyword evidence="8" id="KW-0408">Iron</keyword>
<dbReference type="HOGENOM" id="CLU_027359_0_0_1"/>
<comment type="domain">
    <text evidence="12">The histidine box domains are involved in binding the catalytic metal ions.</text>
</comment>
<evidence type="ECO:0000256" key="7">
    <source>
        <dbReference type="ARBA" id="ARBA00023002"/>
    </source>
</evidence>
<dbReference type="FunCoup" id="D7EIY5">
    <property type="interactions" value="85"/>
</dbReference>
<organism evidence="15 16">
    <name type="scientific">Tribolium castaneum</name>
    <name type="common">Red flour beetle</name>
    <dbReference type="NCBI Taxonomy" id="7070"/>
    <lineage>
        <taxon>Eukaryota</taxon>
        <taxon>Metazoa</taxon>
        <taxon>Ecdysozoa</taxon>
        <taxon>Arthropoda</taxon>
        <taxon>Hexapoda</taxon>
        <taxon>Insecta</taxon>
        <taxon>Pterygota</taxon>
        <taxon>Neoptera</taxon>
        <taxon>Endopterygota</taxon>
        <taxon>Coleoptera</taxon>
        <taxon>Polyphaga</taxon>
        <taxon>Cucujiformia</taxon>
        <taxon>Tenebrionidae</taxon>
        <taxon>Tenebrionidae incertae sedis</taxon>
        <taxon>Tribolium</taxon>
    </lineage>
</organism>
<name>D7EIY5_TRICA</name>
<keyword evidence="3 12" id="KW-0444">Lipid biosynthesis</keyword>
<comment type="subcellular location">
    <subcellularLocation>
        <location evidence="1">Membrane</location>
        <topology evidence="1">Multi-pass membrane protein</topology>
    </subcellularLocation>
</comment>
<evidence type="ECO:0000256" key="9">
    <source>
        <dbReference type="ARBA" id="ARBA00023098"/>
    </source>
</evidence>
<feature type="domain" description="Fatty acid desaturase" evidence="14">
    <location>
        <begin position="73"/>
        <end position="274"/>
    </location>
</feature>
<feature type="transmembrane region" description="Helical" evidence="13">
    <location>
        <begin position="71"/>
        <end position="90"/>
    </location>
</feature>
<dbReference type="InterPro" id="IPR005804">
    <property type="entry name" value="FA_desaturase_dom"/>
</dbReference>
<dbReference type="AlphaFoldDB" id="D7EIY5"/>
<evidence type="ECO:0000313" key="16">
    <source>
        <dbReference type="Proteomes" id="UP000007266"/>
    </source>
</evidence>
<dbReference type="GO" id="GO:0006636">
    <property type="term" value="P:unsaturated fatty acid biosynthetic process"/>
    <property type="evidence" value="ECO:0000318"/>
    <property type="project" value="GO_Central"/>
</dbReference>
<keyword evidence="10 13" id="KW-0472">Membrane</keyword>
<reference evidence="15 16" key="2">
    <citation type="journal article" date="2010" name="Nucleic Acids Res.">
        <title>BeetleBase in 2010: revisions to provide comprehensive genomic information for Tribolium castaneum.</title>
        <authorList>
            <person name="Kim H.S."/>
            <person name="Murphy T."/>
            <person name="Xia J."/>
            <person name="Caragea D."/>
            <person name="Park Y."/>
            <person name="Beeman R.W."/>
            <person name="Lorenzen M.D."/>
            <person name="Butcher S."/>
            <person name="Manak J.R."/>
            <person name="Brown S.J."/>
        </authorList>
    </citation>
    <scope>NUCLEOTIDE SEQUENCE [LARGE SCALE GENOMIC DNA]</scope>
    <source>
        <strain evidence="15 16">Georgia GA2</strain>
    </source>
</reference>
<dbReference type="Pfam" id="PF00487">
    <property type="entry name" value="FA_desaturase"/>
    <property type="match status" value="1"/>
</dbReference>
<dbReference type="GO" id="GO:0005506">
    <property type="term" value="F:iron ion binding"/>
    <property type="evidence" value="ECO:0000318"/>
    <property type="project" value="GO_Central"/>
</dbReference>
<feature type="transmembrane region" description="Helical" evidence="13">
    <location>
        <begin position="41"/>
        <end position="64"/>
    </location>
</feature>